<proteinExistence type="predicted"/>
<evidence type="ECO:0000313" key="3">
    <source>
        <dbReference type="Proteomes" id="UP000188354"/>
    </source>
</evidence>
<reference evidence="2 3" key="1">
    <citation type="journal article" date="2017" name="Plant Biotechnol. J.">
        <title>A comprehensive draft genome sequence for lupin (Lupinus angustifolius), an emerging health food: insights into plant-microbe interactions and legume evolution.</title>
        <authorList>
            <person name="Hane J.K."/>
            <person name="Ming Y."/>
            <person name="Kamphuis L.G."/>
            <person name="Nelson M.N."/>
            <person name="Garg G."/>
            <person name="Atkins C.A."/>
            <person name="Bayer P.E."/>
            <person name="Bravo A."/>
            <person name="Bringans S."/>
            <person name="Cannon S."/>
            <person name="Edwards D."/>
            <person name="Foley R."/>
            <person name="Gao L.L."/>
            <person name="Harrison M.J."/>
            <person name="Huang W."/>
            <person name="Hurgobin B."/>
            <person name="Li S."/>
            <person name="Liu C.W."/>
            <person name="McGrath A."/>
            <person name="Morahan G."/>
            <person name="Murray J."/>
            <person name="Weller J."/>
            <person name="Jian J."/>
            <person name="Singh K.B."/>
        </authorList>
    </citation>
    <scope>NUCLEOTIDE SEQUENCE [LARGE SCALE GENOMIC DNA]</scope>
    <source>
        <strain evidence="3">cv. Tanjil</strain>
        <tissue evidence="2">Whole plant</tissue>
    </source>
</reference>
<accession>A0A4P1QQ21</accession>
<organism evidence="2 3">
    <name type="scientific">Lupinus angustifolius</name>
    <name type="common">Narrow-leaved blue lupine</name>
    <dbReference type="NCBI Taxonomy" id="3871"/>
    <lineage>
        <taxon>Eukaryota</taxon>
        <taxon>Viridiplantae</taxon>
        <taxon>Streptophyta</taxon>
        <taxon>Embryophyta</taxon>
        <taxon>Tracheophyta</taxon>
        <taxon>Spermatophyta</taxon>
        <taxon>Magnoliopsida</taxon>
        <taxon>eudicotyledons</taxon>
        <taxon>Gunneridae</taxon>
        <taxon>Pentapetalae</taxon>
        <taxon>rosids</taxon>
        <taxon>fabids</taxon>
        <taxon>Fabales</taxon>
        <taxon>Fabaceae</taxon>
        <taxon>Papilionoideae</taxon>
        <taxon>50 kb inversion clade</taxon>
        <taxon>genistoids sensu lato</taxon>
        <taxon>core genistoids</taxon>
        <taxon>Genisteae</taxon>
        <taxon>Lupinus</taxon>
    </lineage>
</organism>
<dbReference type="Gramene" id="OIV92061">
    <property type="protein sequence ID" value="OIV92061"/>
    <property type="gene ID" value="TanjilG_08734"/>
</dbReference>
<evidence type="ECO:0000259" key="1">
    <source>
        <dbReference type="Pfam" id="PF14244"/>
    </source>
</evidence>
<evidence type="ECO:0000313" key="2">
    <source>
        <dbReference type="EMBL" id="OIV92061.1"/>
    </source>
</evidence>
<dbReference type="AlphaFoldDB" id="A0A4P1QQ21"/>
<dbReference type="Proteomes" id="UP000188354">
    <property type="component" value="Chromosome LG19"/>
</dbReference>
<name>A0A4P1QQ21_LUPAN</name>
<gene>
    <name evidence="2" type="ORF">TanjilG_08734</name>
</gene>
<sequence length="104" mass="11980">MASQDFTDFNSNPSNPYFLSPSENPTMVLVSQSLNGKNYHSWCRAILCTLNGTDATTWFSHSYNIQWSTPLLNPSSGWIMHEVWKDLHDRFSQGDFFRISTLLE</sequence>
<protein>
    <recommendedName>
        <fullName evidence="1">Retrotransposon Copia-like N-terminal domain-containing protein</fullName>
    </recommendedName>
</protein>
<dbReference type="PANTHER" id="PTHR37610:SF97">
    <property type="entry name" value="RETROTRANSPOSON GAG DOMAIN-CONTAINING PROTEIN"/>
    <property type="match status" value="1"/>
</dbReference>
<dbReference type="InterPro" id="IPR029472">
    <property type="entry name" value="Copia-like_N"/>
</dbReference>
<feature type="domain" description="Retrotransposon Copia-like N-terminal" evidence="1">
    <location>
        <begin position="21"/>
        <end position="53"/>
    </location>
</feature>
<dbReference type="PANTHER" id="PTHR37610">
    <property type="entry name" value="CCHC-TYPE DOMAIN-CONTAINING PROTEIN"/>
    <property type="match status" value="1"/>
</dbReference>
<dbReference type="Pfam" id="PF14244">
    <property type="entry name" value="Retrotran_gag_3"/>
    <property type="match status" value="1"/>
</dbReference>
<dbReference type="EMBL" id="CM007379">
    <property type="protein sequence ID" value="OIV92061.1"/>
    <property type="molecule type" value="Genomic_DNA"/>
</dbReference>
<keyword evidence="3" id="KW-1185">Reference proteome</keyword>